<comment type="similarity">
    <text evidence="3">Belongs to the WD repeat PRL1/PRL2 family.</text>
</comment>
<feature type="repeat" description="WD" evidence="4">
    <location>
        <begin position="132"/>
        <end position="173"/>
    </location>
</feature>
<dbReference type="PANTHER" id="PTHR19923">
    <property type="entry name" value="WD40 REPEAT PROTEINPRL1/PRL2-RELATED"/>
    <property type="match status" value="1"/>
</dbReference>
<feature type="repeat" description="WD" evidence="4">
    <location>
        <begin position="174"/>
        <end position="215"/>
    </location>
</feature>
<dbReference type="GO" id="GO:0071011">
    <property type="term" value="C:precatalytic spliceosome"/>
    <property type="evidence" value="ECO:0007669"/>
    <property type="project" value="TreeGrafter"/>
</dbReference>
<dbReference type="PROSITE" id="PS00678">
    <property type="entry name" value="WD_REPEATS_1"/>
    <property type="match status" value="2"/>
</dbReference>
<gene>
    <name evidence="5" type="primary">prl1</name>
    <name evidence="5" type="ORF">M951_chr1120</name>
</gene>
<dbReference type="Pfam" id="PF00400">
    <property type="entry name" value="WD40"/>
    <property type="match status" value="5"/>
</dbReference>
<geneLocation type="nucleomorph" evidence="5"/>
<sequence>MYLLLYCLNYTEHQKLYKHKNKIKKKNIPFKNYLNFDEFILYHSYLPIKKNIRKKNHNTKYINYKIIKNFFNLSEFSLLRNKCNWKIFRILQNKAWVKSIDVKKNANWFVSGSVDRTIKLWKIFSEKPKFIYTGHAEEITCVELGIGTPYLFSSSLDNTIKCWDLEECKVIKNYFGHKSGVETIKIHHNLNVLISGGKDSTCRIWDIKTSLELFSFSGHKSSVSSILVNEKEPFLITGGRDQTLKFWDLRSNECLFSIHFENQSIKHLKKKNGSSKFYLLLNNSILNLYTNYFEYPESSQKKTYNLNYNCFDISSRGTMIIGTSLGEFLQFNSNNLHFINKFFSPKQKNILKSEKIISCLIFTSTGDMFLSGGCDKSIKLWVCY</sequence>
<dbReference type="Proteomes" id="UP000243670">
    <property type="component" value="Nucleomorph 1"/>
</dbReference>
<evidence type="ECO:0000256" key="4">
    <source>
        <dbReference type="PROSITE-ProRule" id="PRU00221"/>
    </source>
</evidence>
<dbReference type="PANTHER" id="PTHR19923:SF0">
    <property type="entry name" value="PLEIOTROPIC REGULATOR 1"/>
    <property type="match status" value="1"/>
</dbReference>
<dbReference type="InterPro" id="IPR001680">
    <property type="entry name" value="WD40_rpt"/>
</dbReference>
<dbReference type="CDD" id="cd00200">
    <property type="entry name" value="WD40"/>
    <property type="match status" value="1"/>
</dbReference>
<name>A0A060D6I8_9EUKA</name>
<dbReference type="GO" id="GO:0071013">
    <property type="term" value="C:catalytic step 2 spliceosome"/>
    <property type="evidence" value="ECO:0007669"/>
    <property type="project" value="TreeGrafter"/>
</dbReference>
<accession>A0A060D6I8</accession>
<dbReference type="InterPro" id="IPR020472">
    <property type="entry name" value="WD40_PAC1"/>
</dbReference>
<dbReference type="InterPro" id="IPR045241">
    <property type="entry name" value="Prp46/PLRG1-like"/>
</dbReference>
<evidence type="ECO:0000256" key="3">
    <source>
        <dbReference type="ARBA" id="ARBA00025726"/>
    </source>
</evidence>
<keyword evidence="5" id="KW-0542">Nucleomorph</keyword>
<evidence type="ECO:0000256" key="2">
    <source>
        <dbReference type="ARBA" id="ARBA00022737"/>
    </source>
</evidence>
<keyword evidence="2" id="KW-0677">Repeat</keyword>
<organism evidence="5 6">
    <name type="scientific">Lotharella oceanica</name>
    <dbReference type="NCBI Taxonomy" id="641309"/>
    <lineage>
        <taxon>Eukaryota</taxon>
        <taxon>Sar</taxon>
        <taxon>Rhizaria</taxon>
        <taxon>Cercozoa</taxon>
        <taxon>Chlorarachniophyceae</taxon>
        <taxon>Lotharella</taxon>
    </lineage>
</organism>
<dbReference type="PROSITE" id="PS50294">
    <property type="entry name" value="WD_REPEATS_REGION"/>
    <property type="match status" value="4"/>
</dbReference>
<feature type="repeat" description="WD" evidence="4">
    <location>
        <begin position="90"/>
        <end position="123"/>
    </location>
</feature>
<dbReference type="PRINTS" id="PR00320">
    <property type="entry name" value="GPROTEINBRPT"/>
</dbReference>
<dbReference type="Gene3D" id="2.130.10.10">
    <property type="entry name" value="YVTN repeat-like/Quinoprotein amine dehydrogenase"/>
    <property type="match status" value="1"/>
</dbReference>
<proteinExistence type="inferred from homology"/>
<keyword evidence="1 4" id="KW-0853">WD repeat</keyword>
<evidence type="ECO:0000313" key="6">
    <source>
        <dbReference type="Proteomes" id="UP000243670"/>
    </source>
</evidence>
<dbReference type="InterPro" id="IPR019775">
    <property type="entry name" value="WD40_repeat_CS"/>
</dbReference>
<reference evidence="5 6" key="1">
    <citation type="journal article" date="2014" name="BMC Genomics">
        <title>Nucleomorph and plastid genome sequences of the chlorarachniophyte Lotharella oceanica: convergent reductive evolution and frequent recombination in nucleomorph-bearing algae.</title>
        <authorList>
            <person name="Tanifuji G."/>
            <person name="Onodera N.T."/>
            <person name="Brown M.W."/>
            <person name="Curtis B.A."/>
            <person name="Roger A.J."/>
            <person name="Ka-Shu Wong G."/>
            <person name="Melkonian M."/>
            <person name="Archibald J.M."/>
        </authorList>
    </citation>
    <scope>NUCLEOTIDE SEQUENCE [LARGE SCALE GENOMIC DNA]</scope>
    <source>
        <strain evidence="5 6">CCMP622</strain>
    </source>
</reference>
<dbReference type="AlphaFoldDB" id="A0A060D6I8"/>
<protein>
    <submittedName>
        <fullName evidence="5">Pleiotropic regulatory locus 1</fullName>
    </submittedName>
</protein>
<dbReference type="SMART" id="SM00320">
    <property type="entry name" value="WD40"/>
    <property type="match status" value="5"/>
</dbReference>
<dbReference type="EMBL" id="CP006627">
    <property type="protein sequence ID" value="AIB09601.1"/>
    <property type="molecule type" value="Genomic_DNA"/>
</dbReference>
<dbReference type="GO" id="GO:0000974">
    <property type="term" value="C:Prp19 complex"/>
    <property type="evidence" value="ECO:0007669"/>
    <property type="project" value="TreeGrafter"/>
</dbReference>
<dbReference type="SUPFAM" id="SSF50978">
    <property type="entry name" value="WD40 repeat-like"/>
    <property type="match status" value="1"/>
</dbReference>
<evidence type="ECO:0000313" key="5">
    <source>
        <dbReference type="EMBL" id="AIB09601.1"/>
    </source>
</evidence>
<dbReference type="InterPro" id="IPR015943">
    <property type="entry name" value="WD40/YVTN_repeat-like_dom_sf"/>
</dbReference>
<dbReference type="GO" id="GO:0000398">
    <property type="term" value="P:mRNA splicing, via spliceosome"/>
    <property type="evidence" value="ECO:0007669"/>
    <property type="project" value="InterPro"/>
</dbReference>
<evidence type="ECO:0000256" key="1">
    <source>
        <dbReference type="ARBA" id="ARBA00022574"/>
    </source>
</evidence>
<dbReference type="PROSITE" id="PS50082">
    <property type="entry name" value="WD_REPEATS_2"/>
    <property type="match status" value="5"/>
</dbReference>
<feature type="repeat" description="WD" evidence="4">
    <location>
        <begin position="350"/>
        <end position="381"/>
    </location>
</feature>
<feature type="repeat" description="WD" evidence="4">
    <location>
        <begin position="216"/>
        <end position="257"/>
    </location>
</feature>
<dbReference type="InterPro" id="IPR036322">
    <property type="entry name" value="WD40_repeat_dom_sf"/>
</dbReference>